<organism evidence="2 3">
    <name type="scientific">Rousettus aegyptiacus</name>
    <name type="common">Egyptian fruit bat</name>
    <name type="synonym">Pteropus aegyptiacus</name>
    <dbReference type="NCBI Taxonomy" id="9407"/>
    <lineage>
        <taxon>Eukaryota</taxon>
        <taxon>Metazoa</taxon>
        <taxon>Chordata</taxon>
        <taxon>Craniata</taxon>
        <taxon>Vertebrata</taxon>
        <taxon>Euteleostomi</taxon>
        <taxon>Mammalia</taxon>
        <taxon>Eutheria</taxon>
        <taxon>Laurasiatheria</taxon>
        <taxon>Chiroptera</taxon>
        <taxon>Yinpterochiroptera</taxon>
        <taxon>Pteropodoidea</taxon>
        <taxon>Pteropodidae</taxon>
        <taxon>Rousettinae</taxon>
        <taxon>Rousettus</taxon>
    </lineage>
</organism>
<proteinExistence type="predicted"/>
<protein>
    <submittedName>
        <fullName evidence="2">Uncharacterized protein</fullName>
    </submittedName>
</protein>
<feature type="region of interest" description="Disordered" evidence="1">
    <location>
        <begin position="200"/>
        <end position="233"/>
    </location>
</feature>
<sequence>MSNAAQCMAHWEFTNQHIEGTSYSSAVNSKFTSSFVTIRYAPKSYILKEHITSEFLEIRPESSGLLLTAKTIGQMAETYPGDDGACALFAPTRPPRGVEDTIAPSLTLSLHLGGRDSPGTRALACSQAAASAPAQRDRTSGPQSTCGRTEPAPAGRRGWTPPRGPGRSGCEDQITQTLPQRPQCWWLRNPRGTAACSGRLSHPRPAGGPLPAPSWGVTSVRDRSPHTSEPRGLEMPVSCHCGQAAPHPTAVCGKIHVSVF</sequence>
<evidence type="ECO:0000256" key="1">
    <source>
        <dbReference type="SAM" id="MobiDB-lite"/>
    </source>
</evidence>
<dbReference type="EMBL" id="JACASE010000011">
    <property type="protein sequence ID" value="KAF6427987.1"/>
    <property type="molecule type" value="Genomic_DNA"/>
</dbReference>
<reference evidence="2 3" key="1">
    <citation type="journal article" date="2020" name="Nature">
        <title>Six reference-quality genomes reveal evolution of bat adaptations.</title>
        <authorList>
            <person name="Jebb D."/>
            <person name="Huang Z."/>
            <person name="Pippel M."/>
            <person name="Hughes G.M."/>
            <person name="Lavrichenko K."/>
            <person name="Devanna P."/>
            <person name="Winkler S."/>
            <person name="Jermiin L.S."/>
            <person name="Skirmuntt E.C."/>
            <person name="Katzourakis A."/>
            <person name="Burkitt-Gray L."/>
            <person name="Ray D.A."/>
            <person name="Sullivan K.A.M."/>
            <person name="Roscito J.G."/>
            <person name="Kirilenko B.M."/>
            <person name="Davalos L.M."/>
            <person name="Corthals A.P."/>
            <person name="Power M.L."/>
            <person name="Jones G."/>
            <person name="Ransome R.D."/>
            <person name="Dechmann D.K.N."/>
            <person name="Locatelli A.G."/>
            <person name="Puechmaille S.J."/>
            <person name="Fedrigo O."/>
            <person name="Jarvis E.D."/>
            <person name="Hiller M."/>
            <person name="Vernes S.C."/>
            <person name="Myers E.W."/>
            <person name="Teeling E.C."/>
        </authorList>
    </citation>
    <scope>NUCLEOTIDE SEQUENCE [LARGE SCALE GENOMIC DNA]</scope>
    <source>
        <strain evidence="2">MRouAeg1</strain>
        <tissue evidence="2">Muscle</tissue>
    </source>
</reference>
<dbReference type="Proteomes" id="UP000593571">
    <property type="component" value="Unassembled WGS sequence"/>
</dbReference>
<feature type="region of interest" description="Disordered" evidence="1">
    <location>
        <begin position="120"/>
        <end position="173"/>
    </location>
</feature>
<feature type="compositionally biased region" description="Low complexity" evidence="1">
    <location>
        <begin position="151"/>
        <end position="161"/>
    </location>
</feature>
<evidence type="ECO:0000313" key="3">
    <source>
        <dbReference type="Proteomes" id="UP000593571"/>
    </source>
</evidence>
<keyword evidence="3" id="KW-1185">Reference proteome</keyword>
<dbReference type="AlphaFoldDB" id="A0A7J8DXN2"/>
<comment type="caution">
    <text evidence="2">The sequence shown here is derived from an EMBL/GenBank/DDBJ whole genome shotgun (WGS) entry which is preliminary data.</text>
</comment>
<feature type="compositionally biased region" description="Low complexity" evidence="1">
    <location>
        <begin position="122"/>
        <end position="134"/>
    </location>
</feature>
<name>A0A7J8DXN2_ROUAE</name>
<feature type="compositionally biased region" description="Basic and acidic residues" evidence="1">
    <location>
        <begin position="220"/>
        <end position="232"/>
    </location>
</feature>
<accession>A0A7J8DXN2</accession>
<evidence type="ECO:0000313" key="2">
    <source>
        <dbReference type="EMBL" id="KAF6427987.1"/>
    </source>
</evidence>
<gene>
    <name evidence="2" type="ORF">HJG63_008440</name>
</gene>